<dbReference type="EMBL" id="JAHDVG010000466">
    <property type="protein sequence ID" value="KAH1182873.1"/>
    <property type="molecule type" value="Genomic_DNA"/>
</dbReference>
<feature type="compositionally biased region" description="Basic residues" evidence="1">
    <location>
        <begin position="114"/>
        <end position="126"/>
    </location>
</feature>
<evidence type="ECO:0000313" key="2">
    <source>
        <dbReference type="EMBL" id="KAH1182873.1"/>
    </source>
</evidence>
<keyword evidence="3" id="KW-1185">Reference proteome</keyword>
<protein>
    <submittedName>
        <fullName evidence="2">Uncharacterized protein</fullName>
    </submittedName>
</protein>
<feature type="compositionally biased region" description="Low complexity" evidence="1">
    <location>
        <begin position="87"/>
        <end position="102"/>
    </location>
</feature>
<name>A0A9D3XP82_9SAUR</name>
<comment type="caution">
    <text evidence="2">The sequence shown here is derived from an EMBL/GenBank/DDBJ whole genome shotgun (WGS) entry which is preliminary data.</text>
</comment>
<accession>A0A9D3XP82</accession>
<dbReference type="AlphaFoldDB" id="A0A9D3XP82"/>
<organism evidence="2 3">
    <name type="scientific">Mauremys mutica</name>
    <name type="common">yellowpond turtle</name>
    <dbReference type="NCBI Taxonomy" id="74926"/>
    <lineage>
        <taxon>Eukaryota</taxon>
        <taxon>Metazoa</taxon>
        <taxon>Chordata</taxon>
        <taxon>Craniata</taxon>
        <taxon>Vertebrata</taxon>
        <taxon>Euteleostomi</taxon>
        <taxon>Archelosauria</taxon>
        <taxon>Testudinata</taxon>
        <taxon>Testudines</taxon>
        <taxon>Cryptodira</taxon>
        <taxon>Durocryptodira</taxon>
        <taxon>Testudinoidea</taxon>
        <taxon>Geoemydidae</taxon>
        <taxon>Geoemydinae</taxon>
        <taxon>Mauremys</taxon>
    </lineage>
</organism>
<evidence type="ECO:0000256" key="1">
    <source>
        <dbReference type="SAM" id="MobiDB-lite"/>
    </source>
</evidence>
<dbReference type="Proteomes" id="UP000827986">
    <property type="component" value="Unassembled WGS sequence"/>
</dbReference>
<sequence length="126" mass="13489">MRILPPYIPPSFSSLKTPALCRLVSSCVRGLETPSTLLAGTRCAPGPGTPEEARSGRPQRWLTKPASLTFAALGDQRCSGHGAPETRAASTAASQARSPRAAVVPSQAWPQEQHHHHLPPSPAWRR</sequence>
<evidence type="ECO:0000313" key="3">
    <source>
        <dbReference type="Proteomes" id="UP000827986"/>
    </source>
</evidence>
<feature type="region of interest" description="Disordered" evidence="1">
    <location>
        <begin position="76"/>
        <end position="126"/>
    </location>
</feature>
<gene>
    <name evidence="2" type="ORF">KIL84_004365</name>
</gene>
<reference evidence="2" key="1">
    <citation type="submission" date="2021-09" db="EMBL/GenBank/DDBJ databases">
        <title>The genome of Mauremys mutica provides insights into the evolution of semi-aquatic lifestyle.</title>
        <authorList>
            <person name="Gong S."/>
            <person name="Gao Y."/>
        </authorList>
    </citation>
    <scope>NUCLEOTIDE SEQUENCE</scope>
    <source>
        <strain evidence="2">MM-2020</strain>
        <tissue evidence="2">Muscle</tissue>
    </source>
</reference>
<proteinExistence type="predicted"/>
<feature type="region of interest" description="Disordered" evidence="1">
    <location>
        <begin position="39"/>
        <end position="58"/>
    </location>
</feature>